<feature type="compositionally biased region" description="Polar residues" evidence="1">
    <location>
        <begin position="220"/>
        <end position="240"/>
    </location>
</feature>
<dbReference type="KEGG" id="mabb:MASS_0413"/>
<feature type="region of interest" description="Disordered" evidence="1">
    <location>
        <begin position="342"/>
        <end position="411"/>
    </location>
</feature>
<accession>A0AB33A5F7</accession>
<feature type="region of interest" description="Disordered" evidence="1">
    <location>
        <begin position="166"/>
        <end position="309"/>
    </location>
</feature>
<evidence type="ECO:0008006" key="4">
    <source>
        <dbReference type="Google" id="ProtNLM"/>
    </source>
</evidence>
<gene>
    <name evidence="2" type="ORF">MASS_0413</name>
</gene>
<feature type="compositionally biased region" description="Pro residues" evidence="1">
    <location>
        <begin position="389"/>
        <end position="409"/>
    </location>
</feature>
<feature type="compositionally biased region" description="Polar residues" evidence="1">
    <location>
        <begin position="191"/>
        <end position="206"/>
    </location>
</feature>
<dbReference type="AlphaFoldDB" id="A0AB33A5F7"/>
<feature type="compositionally biased region" description="Low complexity" evidence="1">
    <location>
        <begin position="262"/>
        <end position="281"/>
    </location>
</feature>
<sequence length="667" mass="68956">MSIVSPISDLQKPTDDSYGLVQQNWPTESEGSYRISATSADDASTAARTQAESADDAARNTDSEMQGRTADSVSGGYTRVAEQLRSQSTDYTTISGWMTDAGGKVEAAKRRIRQLVATGTQEIRDVITSETAGTPVTPSSSELTDKYRNDIQGVAAKLETDLDGIGHSLHGDAGSSSTPSYVSVPTMPSTEHPNPSAQVVAYNQGSPEVAPQQLPPMPRATQSADSPTTPGTLSAPTAPTSPHAVNPTLAGLISGSGPSGNATAPSTSSPHGSSSGTTPAGKGTQSSERHQPPEHVKSAGLPNIPSIPLPDIPTAAQNITTAVSSAVGTQLPITSTAPSTPGFAQAPVSTGFTPGVSGTPPMPAGGLAPIGGVPTPTVQAPPVSQGTPASPPPGVQTPSAPQSPAPAAPRGPVADLAWIQKSYGLSPSLDLPKSETTTAPVLFIAELPAPEAHLHRALASLRQQFEELGWSQPLAVATVRRGLEARTVYVTADGLSIHPSGVSLPDEVLPMDEMAGVPATSELLGSLMVTDKLVSLIPEGWGIEGMLSTLPSDEQFQTSEQFRALVEAEELMNCTESRGRSDVTDDEALSTFARVAIGSAGCSDLDTDSARLQAARWVGTQPSGYGEVLSRWYLSDAAEAMSAGRWGEAVYSSERYMNLADTKKQVA</sequence>
<feature type="compositionally biased region" description="Polar residues" evidence="1">
    <location>
        <begin position="20"/>
        <end position="30"/>
    </location>
</feature>
<proteinExistence type="predicted"/>
<feature type="compositionally biased region" description="Low complexity" evidence="1">
    <location>
        <begin position="175"/>
        <end position="190"/>
    </location>
</feature>
<dbReference type="Proteomes" id="UP000013961">
    <property type="component" value="Chromosome"/>
</dbReference>
<evidence type="ECO:0000256" key="1">
    <source>
        <dbReference type="SAM" id="MobiDB-lite"/>
    </source>
</evidence>
<feature type="compositionally biased region" description="Basic and acidic residues" evidence="1">
    <location>
        <begin position="287"/>
        <end position="297"/>
    </location>
</feature>
<evidence type="ECO:0000313" key="2">
    <source>
        <dbReference type="EMBL" id="AGM27015.1"/>
    </source>
</evidence>
<name>A0AB33A5F7_9MYCO</name>
<evidence type="ECO:0000313" key="3">
    <source>
        <dbReference type="Proteomes" id="UP000013961"/>
    </source>
</evidence>
<feature type="region of interest" description="Disordered" evidence="1">
    <location>
        <begin position="1"/>
        <end position="77"/>
    </location>
</feature>
<reference evidence="2 3" key="1">
    <citation type="journal article" date="2013" name="Genome Announc.">
        <title>Complete Genome Sequence of Mycobacterium massiliense Clinical Strain Asan 50594, Belonging to the Type II Genotype.</title>
        <authorList>
            <person name="Kim B.J."/>
            <person name="Kim B.R."/>
            <person name="Hong S.H."/>
            <person name="Seok S.H."/>
            <person name="Kook Y.H."/>
            <person name="Kim B.J."/>
        </authorList>
    </citation>
    <scope>NUCLEOTIDE SEQUENCE [LARGE SCALE GENOMIC DNA]</scope>
    <source>
        <strain evidence="2 3">50594</strain>
    </source>
</reference>
<protein>
    <recommendedName>
        <fullName evidence="4">ESX-1 secretion-associated protein EspA/EspE-like domain-containing protein</fullName>
    </recommendedName>
</protein>
<feature type="compositionally biased region" description="Polar residues" evidence="1">
    <location>
        <begin position="376"/>
        <end position="388"/>
    </location>
</feature>
<feature type="compositionally biased region" description="Low complexity" evidence="1">
    <location>
        <begin position="36"/>
        <end position="47"/>
    </location>
</feature>
<organism evidence="2 3">
    <name type="scientific">Mycobacteroides abscessus subsp. bolletii 50594</name>
    <dbReference type="NCBI Taxonomy" id="1303024"/>
    <lineage>
        <taxon>Bacteria</taxon>
        <taxon>Bacillati</taxon>
        <taxon>Actinomycetota</taxon>
        <taxon>Actinomycetes</taxon>
        <taxon>Mycobacteriales</taxon>
        <taxon>Mycobacteriaceae</taxon>
        <taxon>Mycobacteroides</taxon>
        <taxon>Mycobacteroides abscessus</taxon>
    </lineage>
</organism>
<feature type="compositionally biased region" description="Polar residues" evidence="1">
    <location>
        <begin position="63"/>
        <end position="72"/>
    </location>
</feature>
<dbReference type="EMBL" id="CP004374">
    <property type="protein sequence ID" value="AGM27015.1"/>
    <property type="molecule type" value="Genomic_DNA"/>
</dbReference>